<gene>
    <name evidence="1" type="ORF">A1OE_900</name>
</gene>
<protein>
    <submittedName>
        <fullName evidence="1">Uncharacterized protein</fullName>
    </submittedName>
</protein>
<dbReference type="KEGG" id="thal:A1OE_900"/>
<dbReference type="AlphaFoldDB" id="K7YRB7"/>
<sequence>MHEEKLIRHLNLKGDYTSYRTNVFPLLTSSISHKNSYIIFAY</sequence>
<evidence type="ECO:0000313" key="1">
    <source>
        <dbReference type="EMBL" id="AFX99084.1"/>
    </source>
</evidence>
<keyword evidence="2" id="KW-1185">Reference proteome</keyword>
<dbReference type="Proteomes" id="UP000010077">
    <property type="component" value="Chromosome"/>
</dbReference>
<organism evidence="1 2">
    <name type="scientific">Candidatus Endolissoclinum faulkneri L2</name>
    <dbReference type="NCBI Taxonomy" id="1193729"/>
    <lineage>
        <taxon>Bacteria</taxon>
        <taxon>Pseudomonadati</taxon>
        <taxon>Pseudomonadota</taxon>
        <taxon>Alphaproteobacteria</taxon>
        <taxon>Rhodospirillales</taxon>
        <taxon>Rhodospirillaceae</taxon>
        <taxon>Candidatus Endolissoclinum</taxon>
    </lineage>
</organism>
<evidence type="ECO:0000313" key="2">
    <source>
        <dbReference type="Proteomes" id="UP000010077"/>
    </source>
</evidence>
<name>K7YRB7_9PROT</name>
<reference evidence="1 2" key="1">
    <citation type="journal article" date="2012" name="Proc. Natl. Acad. Sci. U.S.A.">
        <title>Genome streamlining and chemical defense in a coral reef symbiosis.</title>
        <authorList>
            <person name="Kwan J.C."/>
            <person name="Donia M.S."/>
            <person name="Han A.W."/>
            <person name="Hirose E."/>
            <person name="Haygood M.G."/>
            <person name="Schmidt E.W."/>
        </authorList>
    </citation>
    <scope>NUCLEOTIDE SEQUENCE [LARGE SCALE GENOMIC DNA]</scope>
    <source>
        <strain evidence="1 2">L2</strain>
    </source>
</reference>
<proteinExistence type="predicted"/>
<dbReference type="EMBL" id="CP003539">
    <property type="protein sequence ID" value="AFX99084.1"/>
    <property type="molecule type" value="Genomic_DNA"/>
</dbReference>
<dbReference type="STRING" id="1193729.A1OE_900"/>
<accession>K7YRB7</accession>
<dbReference type="HOGENOM" id="CLU_3248759_0_0_5"/>